<organism evidence="1 2">
    <name type="scientific">Ruminococcus champanellensis (strain DSM 18848 / JCM 17042 / KCTC 15320 / 18P13)</name>
    <dbReference type="NCBI Taxonomy" id="213810"/>
    <lineage>
        <taxon>Bacteria</taxon>
        <taxon>Bacillati</taxon>
        <taxon>Bacillota</taxon>
        <taxon>Clostridia</taxon>
        <taxon>Eubacteriales</taxon>
        <taxon>Oscillospiraceae</taxon>
        <taxon>Ruminococcus</taxon>
    </lineage>
</organism>
<evidence type="ECO:0000313" key="2">
    <source>
        <dbReference type="Proteomes" id="UP000007054"/>
    </source>
</evidence>
<dbReference type="Proteomes" id="UP000007054">
    <property type="component" value="Chromosome"/>
</dbReference>
<evidence type="ECO:0000313" key="1">
    <source>
        <dbReference type="EMBL" id="CBL17502.1"/>
    </source>
</evidence>
<accession>D4LD07</accession>
<dbReference type="AlphaFoldDB" id="D4LD07"/>
<protein>
    <submittedName>
        <fullName evidence="1">Uncharacterized protein</fullName>
    </submittedName>
</protein>
<keyword evidence="2" id="KW-1185">Reference proteome</keyword>
<dbReference type="KEGG" id="rch:RUM_13890"/>
<reference evidence="1" key="1">
    <citation type="submission" date="2010-03" db="EMBL/GenBank/DDBJ databases">
        <title>The genome sequence of Ruminococcus sp. 18P13.</title>
        <authorList>
            <consortium name="metaHIT consortium -- http://www.metahit.eu/"/>
            <person name="Pajon A."/>
            <person name="Turner K."/>
            <person name="Parkhill J."/>
            <person name="Bernalier A."/>
        </authorList>
    </citation>
    <scope>NUCLEOTIDE SEQUENCE [LARGE SCALE GENOMIC DNA]</scope>
    <source>
        <strain evidence="1">Type strain: 18P13</strain>
    </source>
</reference>
<reference evidence="1" key="2">
    <citation type="submission" date="2010-03" db="EMBL/GenBank/DDBJ databases">
        <authorList>
            <person name="Pajon A."/>
        </authorList>
    </citation>
    <scope>NUCLEOTIDE SEQUENCE</scope>
    <source>
        <strain evidence="1">Type strain: 18P13</strain>
    </source>
</reference>
<proteinExistence type="predicted"/>
<dbReference type="EMBL" id="FP929052">
    <property type="protein sequence ID" value="CBL17502.1"/>
    <property type="molecule type" value="Genomic_DNA"/>
</dbReference>
<dbReference type="HOGENOM" id="CLU_189989_0_0_9"/>
<gene>
    <name evidence="1" type="ordered locus">RUM_13890</name>
</gene>
<name>D4LD07_RUMC1</name>
<sequence>MQIFKMDCDKEVVMYSYTLAREINSQLFKETCDKIEKSFPFVEKKKLLIDVDGSLLQDYFINGKKIRVQNDCDVYSVYVDSEIDLKDIFVSLV</sequence>